<dbReference type="InterPro" id="IPR015943">
    <property type="entry name" value="WD40/YVTN_repeat-like_dom_sf"/>
</dbReference>
<organism evidence="3 4">
    <name type="scientific">Plasmodium gaboni</name>
    <dbReference type="NCBI Taxonomy" id="647221"/>
    <lineage>
        <taxon>Eukaryota</taxon>
        <taxon>Sar</taxon>
        <taxon>Alveolata</taxon>
        <taxon>Apicomplexa</taxon>
        <taxon>Aconoidasida</taxon>
        <taxon>Haemosporida</taxon>
        <taxon>Plasmodiidae</taxon>
        <taxon>Plasmodium</taxon>
        <taxon>Plasmodium (Laverania)</taxon>
    </lineage>
</organism>
<dbReference type="RefSeq" id="XP_018639732.1">
    <property type="nucleotide sequence ID" value="XM_018788360.1"/>
</dbReference>
<dbReference type="VEuPathDB" id="PlasmoDB:PGSY75_1468000"/>
<dbReference type="Gene3D" id="2.130.10.10">
    <property type="entry name" value="YVTN repeat-like/Quinoprotein amine dehydrogenase"/>
    <property type="match status" value="1"/>
</dbReference>
<sequence>MFSNTFVFLYFTLLYENLYIKRQLNGNKIKKEIDTFESLCTSQISIFSNLRRNVFSNFNRNDLIDQNIVYLNICNNETFYNKAQENDKLNVYEKGIQNFYKYDKLGYVDEHNNICCNLIKDIFLYGVNLNIDIFILNNSNIIFFLQNVINIYNPLIKSLRVIYTKWDYIITCSSLFKDTLIIVLYSSINYSCIQIYDLDKEILKEEIPLSDYDYYEKIYIQKENNYFLLITNKNILKVLDSEKKVFIFNIYLYLEYNNILQYYDFFLILRKKKLYLWNLERTYTGLKLKENILEVDKNVYVNCFCIHGKNIFIVTSKGNLYIWKDLVEKIEIKRYDVEEPFDKNIHYIYYYDNYITTKGNESLKLWLCKFSLDNISGCSTVYIKFEQETKICLNINKIIAHDNFYLIVDKKNCTIYTCKKNNYEDIGIFYNDHNSKIKNIFCSDKNIFSFGANGKLYDFKKKDKQIERNFCLHKFKYSITCVKYLYSEDSFLYFCVGFNNGVIKIIKLKHLYLDIIYCLKTSNNEIINIEKSQNSQFISILADEEPYVFFLYKSSKIFMPLGYLKISEAHLKECFYFSYFNSFYIMGNNNYFFKIDVKNLEEHIKEEEMAKKVGHSEEDANENINNRMDIRNDNKNINLKDYINNQNDDVKKDAHNNNEEQNNNDYDLSVKYEIIKITFNADERNKRLIKTYKNEHKKLNMYNKDSNKINKNDNDEYEYEEKDKVKETMKIEQDEMEECFEEMEGLENGSDNEYKESDSSSKLSDNTYNEMNFYREKINLTQNMQDLHSDNNKDIFILNNKIKNLKRFIEILFDNKTIKNKRYQNNDELPEDVLSLYFERDNKKIIYKEERDTKNNNINIDNNNNNNNDDDDDEDNINYTRLKHDTINICCVTKSKKYLGFFMATQGAKNNYLFFLNLDKKDIKYKYTNSKEDTHIDIIMPRIIYKIDNKNFLQKRTYIYKMIINENKDLLFCLTNNNEIYIFSIKFFFLYYFIKIPVYEKVRNIFINKNNKNNNNNNNNNKNNNQYIFICLNNYKYIKLNFNYSFFYLLNVIKRYHINIKTFMHSFMIPNKMPLSYQSIHDFCIEQIYDYIVEEFIKKRKKKTNLIPFKYEDIKNDLNFIITMLQIHKQEEKKNNQKKEEKEVQGKNEKNKNDITDIWDFIQQNKKEQKEEIEEQTKKIDLILNYDQKNISTFFNINSHNMKDVDIQYSLRDTKESQRNEEKFRKALLYKQNIHMKINKLKKKYIKLNKKKKFLIDLDYSYYIYEMLQQNIQEIKNVFMYHQQEYDSRIKYLSNKFIRLRYIKKPIYSFNDKSHFYVKALKMYLKNYTFKNKNRKIRKKEGKKIKKPNESFELTTEIKDCLQNFNKLREKNKNIKIINNEEKIEEICIKKKIIKMYEEMLLKLDKMIEERKEVDEPRKIKHISKIIRHYEENKKKLLVQINYIKETFNQYYMAVKSRISIKLTHVIEEIEFLKDTLEREMIKHVNNNHNNDQGDDTNIKMIDEVHIRNEVNINHCNENERIQCQLNNMNYEHDKIKKYERFLENVNNFFSYENKRNDKLYNINWDPIFFEKKYQHYEKEDVERTIEYFIKRCDKEIYNLHIKKIQAIRLIKYISLKIISIDEKNNILIELRKKELKLRRQKRDYIKEMKNIENQIKVYADEMDTLLQELDIQNQSRDKILEKLKELMGDNTLCYDNLIKCLKKTQEDLSGESDGSEDKCNELEATNSIVDIYNKEEIESIKKENASILSNINNIKKNMELKKNEQRKLNIKKKNIEKEIEIINDEIIIIEDDKKKNISEVKFYITLKISKLRNIDYLYDKKKYRLNLTSQCTVLSIEQYKDIMTKINRITRKKEKLHMKYKKLKKENNELEHINNKLQKTVNEKKNQLKNKLKKHDLNFDFNDLEKKYQEKKKKGILQEIKNKDIENNKKINILNKEFDKKMTILNQTRKENTDLLVKINEYIQILKELKNEEN</sequence>
<dbReference type="GeneID" id="29778961"/>
<evidence type="ECO:0000313" key="3">
    <source>
        <dbReference type="EMBL" id="KYN96266.1"/>
    </source>
</evidence>
<dbReference type="VEuPathDB" id="PlasmoDB:PGABG01_1466700"/>
<evidence type="ECO:0000313" key="4">
    <source>
        <dbReference type="Proteomes" id="UP000076004"/>
    </source>
</evidence>
<evidence type="ECO:0000256" key="2">
    <source>
        <dbReference type="SAM" id="MobiDB-lite"/>
    </source>
</evidence>
<feature type="region of interest" description="Disordered" evidence="2">
    <location>
        <begin position="742"/>
        <end position="766"/>
    </location>
</feature>
<protein>
    <submittedName>
        <fullName evidence="3">Uncharacterized protein</fullName>
    </submittedName>
</protein>
<feature type="coiled-coil region" evidence="1">
    <location>
        <begin position="1847"/>
        <end position="1915"/>
    </location>
</feature>
<feature type="coiled-coil region" evidence="1">
    <location>
        <begin position="1624"/>
        <end position="1669"/>
    </location>
</feature>
<accession>A0A151LBM7</accession>
<dbReference type="KEGG" id="pgab:PGSY75_1468000"/>
<feature type="coiled-coil region" evidence="1">
    <location>
        <begin position="1231"/>
        <end position="1258"/>
    </location>
</feature>
<dbReference type="SUPFAM" id="SSF50978">
    <property type="entry name" value="WD40 repeat-like"/>
    <property type="match status" value="1"/>
</dbReference>
<dbReference type="Proteomes" id="UP000076004">
    <property type="component" value="Chromosome 14"/>
</dbReference>
<proteinExistence type="predicted"/>
<feature type="coiled-coil region" evidence="1">
    <location>
        <begin position="1738"/>
        <end position="1793"/>
    </location>
</feature>
<dbReference type="EMBL" id="LVLB01000015">
    <property type="protein sequence ID" value="KYN96266.1"/>
    <property type="molecule type" value="Genomic_DNA"/>
</dbReference>
<evidence type="ECO:0000256" key="1">
    <source>
        <dbReference type="SAM" id="Coils"/>
    </source>
</evidence>
<reference evidence="3 4" key="1">
    <citation type="journal article" date="2016" name="Nat. Commun.">
        <title>Genomes of cryptic chimpanzee Plasmodium species reveal key evolutionary events leading to human malaria.</title>
        <authorList>
            <person name="Sundararaman S.A."/>
            <person name="Plenderleith L.J."/>
            <person name="Liu W."/>
            <person name="Loy D.E."/>
            <person name="Learn G.H."/>
            <person name="Li Y."/>
            <person name="Shaw K.S."/>
            <person name="Ayouba A."/>
            <person name="Peeters M."/>
            <person name="Speede S."/>
            <person name="Shaw G.M."/>
            <person name="Bushman F.D."/>
            <person name="Brisson D."/>
            <person name="Rayner J.C."/>
            <person name="Sharp P.M."/>
            <person name="Hahn B.H."/>
        </authorList>
    </citation>
    <scope>NUCLEOTIDE SEQUENCE [LARGE SCALE GENOMIC DNA]</scope>
    <source>
        <strain evidence="3 4">SY75</strain>
    </source>
</reference>
<gene>
    <name evidence="3" type="ORF">PGSY75_1468000</name>
</gene>
<feature type="compositionally biased region" description="Low complexity" evidence="2">
    <location>
        <begin position="855"/>
        <end position="867"/>
    </location>
</feature>
<keyword evidence="1" id="KW-0175">Coiled coil</keyword>
<comment type="caution">
    <text evidence="3">The sequence shown here is derived from an EMBL/GenBank/DDBJ whole genome shotgun (WGS) entry which is preliminary data.</text>
</comment>
<feature type="region of interest" description="Disordered" evidence="2">
    <location>
        <begin position="855"/>
        <end position="874"/>
    </location>
</feature>
<feature type="coiled-coil region" evidence="1">
    <location>
        <begin position="1122"/>
        <end position="1179"/>
    </location>
</feature>
<name>A0A151LBM7_9APIC</name>
<dbReference type="InterPro" id="IPR036322">
    <property type="entry name" value="WD40_repeat_dom_sf"/>
</dbReference>